<dbReference type="EMBL" id="JBBPBN010000007">
    <property type="protein sequence ID" value="KAK9033898.1"/>
    <property type="molecule type" value="Genomic_DNA"/>
</dbReference>
<gene>
    <name evidence="2" type="ORF">V6N11_050079</name>
</gene>
<keyword evidence="3" id="KW-1185">Reference proteome</keyword>
<evidence type="ECO:0000313" key="2">
    <source>
        <dbReference type="EMBL" id="KAK9033898.1"/>
    </source>
</evidence>
<sequence length="456" mass="48417">MSENPSLNGNPSGLETPSAVGQIGRPPDFAIQLSCPSPLERCRDPGVPEYEPVDKRACNREEVLDANMMEVEEGQKEEASDEVGTDLTSGEAVGRENDRGPVDNLTGKESYASMVARNSGSEAVQDGVCDVGSVEIKVSENDYVIDRSGPFPTVKFSDKDDCERVTKNVAPISESVVEGTPVQHVEPIGPSKDDLYGPWMVVDTRRRRVSGVSGPVKDVSGNKDRASTSHGSRFAALVVEDVMNPTDENVEPSNAVGALNTESTTPKLTAGRVSKSIVQRPTVVKNAAYKASNPDKKGGKRSKLNVGLPVNPICIDQEVEVVHHPVAHHLNTHTAVSLVDKYPGSSEAIGGKMQRVRGAAGRALNSSVRRGVNIKKPADVHPLSQSPLSEWAVNFSKQLAASGDTVGGHVPIQPMNGLSEAPGDGLLQSPVRVEDVGTVSALEEQTDLETSSVSIL</sequence>
<feature type="region of interest" description="Disordered" evidence="1">
    <location>
        <begin position="406"/>
        <end position="426"/>
    </location>
</feature>
<comment type="caution">
    <text evidence="2">The sequence shown here is derived from an EMBL/GenBank/DDBJ whole genome shotgun (WGS) entry which is preliminary data.</text>
</comment>
<organism evidence="2 3">
    <name type="scientific">Hibiscus sabdariffa</name>
    <name type="common">roselle</name>
    <dbReference type="NCBI Taxonomy" id="183260"/>
    <lineage>
        <taxon>Eukaryota</taxon>
        <taxon>Viridiplantae</taxon>
        <taxon>Streptophyta</taxon>
        <taxon>Embryophyta</taxon>
        <taxon>Tracheophyta</taxon>
        <taxon>Spermatophyta</taxon>
        <taxon>Magnoliopsida</taxon>
        <taxon>eudicotyledons</taxon>
        <taxon>Gunneridae</taxon>
        <taxon>Pentapetalae</taxon>
        <taxon>rosids</taxon>
        <taxon>malvids</taxon>
        <taxon>Malvales</taxon>
        <taxon>Malvaceae</taxon>
        <taxon>Malvoideae</taxon>
        <taxon>Hibiscus</taxon>
    </lineage>
</organism>
<proteinExistence type="predicted"/>
<feature type="compositionally biased region" description="Basic and acidic residues" evidence="1">
    <location>
        <begin position="40"/>
        <end position="54"/>
    </location>
</feature>
<feature type="compositionally biased region" description="Polar residues" evidence="1">
    <location>
        <begin position="1"/>
        <end position="15"/>
    </location>
</feature>
<accession>A0ABR2T8S5</accession>
<name>A0ABR2T8S5_9ROSI</name>
<dbReference type="Proteomes" id="UP001396334">
    <property type="component" value="Unassembled WGS sequence"/>
</dbReference>
<reference evidence="2 3" key="1">
    <citation type="journal article" date="2024" name="G3 (Bethesda)">
        <title>Genome assembly of Hibiscus sabdariffa L. provides insights into metabolisms of medicinal natural products.</title>
        <authorList>
            <person name="Kim T."/>
        </authorList>
    </citation>
    <scope>NUCLEOTIDE SEQUENCE [LARGE SCALE GENOMIC DNA]</scope>
    <source>
        <strain evidence="2">TK-2024</strain>
        <tissue evidence="2">Old leaves</tissue>
    </source>
</reference>
<feature type="region of interest" description="Disordered" evidence="1">
    <location>
        <begin position="1"/>
        <end position="54"/>
    </location>
</feature>
<protein>
    <submittedName>
        <fullName evidence="2">Uncharacterized protein</fullName>
    </submittedName>
</protein>
<feature type="region of interest" description="Disordered" evidence="1">
    <location>
        <begin position="72"/>
        <end position="106"/>
    </location>
</feature>
<evidence type="ECO:0000313" key="3">
    <source>
        <dbReference type="Proteomes" id="UP001396334"/>
    </source>
</evidence>
<evidence type="ECO:0000256" key="1">
    <source>
        <dbReference type="SAM" id="MobiDB-lite"/>
    </source>
</evidence>